<evidence type="ECO:0000256" key="4">
    <source>
        <dbReference type="ARBA" id="ARBA00022989"/>
    </source>
</evidence>
<evidence type="ECO:0000256" key="3">
    <source>
        <dbReference type="ARBA" id="ARBA00022692"/>
    </source>
</evidence>
<feature type="transmembrane region" description="Helical" evidence="6">
    <location>
        <begin position="74"/>
        <end position="94"/>
    </location>
</feature>
<evidence type="ECO:0000313" key="7">
    <source>
        <dbReference type="EMBL" id="CAG35761.1"/>
    </source>
</evidence>
<dbReference type="GO" id="GO:0005886">
    <property type="term" value="C:plasma membrane"/>
    <property type="evidence" value="ECO:0007669"/>
    <property type="project" value="UniProtKB-SubCell"/>
</dbReference>
<keyword evidence="4 6" id="KW-1133">Transmembrane helix</keyword>
<feature type="transmembrane region" description="Helical" evidence="6">
    <location>
        <begin position="189"/>
        <end position="206"/>
    </location>
</feature>
<evidence type="ECO:0000256" key="6">
    <source>
        <dbReference type="SAM" id="Phobius"/>
    </source>
</evidence>
<keyword evidence="2" id="KW-1003">Cell membrane</keyword>
<feature type="transmembrane region" description="Helical" evidence="6">
    <location>
        <begin position="47"/>
        <end position="68"/>
    </location>
</feature>
<keyword evidence="8" id="KW-1185">Reference proteome</keyword>
<dbReference type="Pfam" id="PF01810">
    <property type="entry name" value="LysE"/>
    <property type="match status" value="1"/>
</dbReference>
<sequence>MNLSLLSLFVPTFIIVSATPGMCMTLSMTLGMTIGVRRTLWMMAGELVGVGLVAIAAVVGVASIMLRYPSVFMVLKYIGATYLCWLGIQLWRSCGRMAVHEFGDGGQASSGRKELVVQGFVTAVANPKGWAFFVSLLPPFIDASQPLTLQLSMLVSFILIIEFCFLLFYAQGGKTLRKFLQKRGNVQRINRLAGVMMVAVGFWLALG</sequence>
<proteinExistence type="predicted"/>
<protein>
    <submittedName>
        <fullName evidence="7">Related to putative threonine efflux protein</fullName>
    </submittedName>
</protein>
<dbReference type="OrthoDB" id="9804822at2"/>
<dbReference type="STRING" id="177439.DP1032"/>
<dbReference type="Proteomes" id="UP000000602">
    <property type="component" value="Chromosome"/>
</dbReference>
<organism evidence="7 8">
    <name type="scientific">Desulfotalea psychrophila (strain LSv54 / DSM 12343)</name>
    <dbReference type="NCBI Taxonomy" id="177439"/>
    <lineage>
        <taxon>Bacteria</taxon>
        <taxon>Pseudomonadati</taxon>
        <taxon>Thermodesulfobacteriota</taxon>
        <taxon>Desulfobulbia</taxon>
        <taxon>Desulfobulbales</taxon>
        <taxon>Desulfocapsaceae</taxon>
        <taxon>Desulfotalea</taxon>
    </lineage>
</organism>
<dbReference type="InterPro" id="IPR001123">
    <property type="entry name" value="LeuE-type"/>
</dbReference>
<dbReference type="AlphaFoldDB" id="Q6APG3"/>
<dbReference type="eggNOG" id="COG1280">
    <property type="taxonomic scope" value="Bacteria"/>
</dbReference>
<evidence type="ECO:0000313" key="8">
    <source>
        <dbReference type="Proteomes" id="UP000000602"/>
    </source>
</evidence>
<evidence type="ECO:0000256" key="2">
    <source>
        <dbReference type="ARBA" id="ARBA00022475"/>
    </source>
</evidence>
<keyword evidence="3 6" id="KW-0812">Transmembrane</keyword>
<keyword evidence="5 6" id="KW-0472">Membrane</keyword>
<feature type="transmembrane region" description="Helical" evidence="6">
    <location>
        <begin position="149"/>
        <end position="169"/>
    </location>
</feature>
<accession>Q6APG3</accession>
<feature type="transmembrane region" description="Helical" evidence="6">
    <location>
        <begin position="6"/>
        <end position="26"/>
    </location>
</feature>
<reference evidence="8" key="1">
    <citation type="journal article" date="2004" name="Environ. Microbiol.">
        <title>The genome of Desulfotalea psychrophila, a sulfate-reducing bacterium from permanently cold Arctic sediments.</title>
        <authorList>
            <person name="Rabus R."/>
            <person name="Ruepp A."/>
            <person name="Frickey T."/>
            <person name="Rattei T."/>
            <person name="Fartmann B."/>
            <person name="Stark M."/>
            <person name="Bauer M."/>
            <person name="Zibat A."/>
            <person name="Lombardot T."/>
            <person name="Becker I."/>
            <person name="Amann J."/>
            <person name="Gellner K."/>
            <person name="Teeling H."/>
            <person name="Leuschner W.D."/>
            <person name="Gloeckner F.-O."/>
            <person name="Lupas A.N."/>
            <person name="Amann R."/>
            <person name="Klenk H.-P."/>
        </authorList>
    </citation>
    <scope>NUCLEOTIDE SEQUENCE [LARGE SCALE GENOMIC DNA]</scope>
    <source>
        <strain evidence="8">DSM 12343 / LSv54</strain>
    </source>
</reference>
<evidence type="ECO:0000256" key="1">
    <source>
        <dbReference type="ARBA" id="ARBA00004651"/>
    </source>
</evidence>
<dbReference type="PANTHER" id="PTHR30086:SF5">
    <property type="entry name" value="HOMOGENTISATE EXPORT PROTEIN"/>
    <property type="match status" value="1"/>
</dbReference>
<evidence type="ECO:0000256" key="5">
    <source>
        <dbReference type="ARBA" id="ARBA00023136"/>
    </source>
</evidence>
<feature type="transmembrane region" description="Helical" evidence="6">
    <location>
        <begin position="115"/>
        <end position="137"/>
    </location>
</feature>
<name>Q6APG3_DESPS</name>
<gene>
    <name evidence="7" type="ordered locus">DP1032</name>
</gene>
<dbReference type="GO" id="GO:0042970">
    <property type="term" value="F:homoserine transmembrane transporter activity"/>
    <property type="evidence" value="ECO:0007669"/>
    <property type="project" value="TreeGrafter"/>
</dbReference>
<comment type="subcellular location">
    <subcellularLocation>
        <location evidence="1">Cell membrane</location>
        <topology evidence="1">Multi-pass membrane protein</topology>
    </subcellularLocation>
</comment>
<dbReference type="EMBL" id="CR522870">
    <property type="protein sequence ID" value="CAG35761.1"/>
    <property type="molecule type" value="Genomic_DNA"/>
</dbReference>
<dbReference type="PIRSF" id="PIRSF006324">
    <property type="entry name" value="LeuE"/>
    <property type="match status" value="1"/>
</dbReference>
<dbReference type="RefSeq" id="WP_011188275.1">
    <property type="nucleotide sequence ID" value="NC_006138.1"/>
</dbReference>
<dbReference type="PANTHER" id="PTHR30086">
    <property type="entry name" value="ARGININE EXPORTER PROTEIN ARGO"/>
    <property type="match status" value="1"/>
</dbReference>
<dbReference type="HOGENOM" id="CLU_079569_2_0_7"/>
<dbReference type="KEGG" id="dps:DP1032"/>